<reference evidence="2" key="1">
    <citation type="submission" date="2016-03" db="EMBL/GenBank/DDBJ databases">
        <authorList>
            <person name="Devillers Hugo."/>
        </authorList>
    </citation>
    <scope>NUCLEOTIDE SEQUENCE [LARGE SCALE GENOMIC DNA]</scope>
</reference>
<name>A0A1G4K0S6_9SACH</name>
<dbReference type="Proteomes" id="UP000189911">
    <property type="component" value="Chromosome E"/>
</dbReference>
<dbReference type="AlphaFoldDB" id="A0A1G4K0S6"/>
<gene>
    <name evidence="1" type="ORF">LANO_0E15082G</name>
</gene>
<evidence type="ECO:0000313" key="2">
    <source>
        <dbReference type="Proteomes" id="UP000189911"/>
    </source>
</evidence>
<accession>A0A1G4K0S6</accession>
<sequence length="137" mass="15123">MSLIVVDMGQAQLLAAKNSAVMGLDRLRIIGQCIGIELISGDAFKVKLVVQSVQELITRESFDNGSSLEILVGEQIYRRCLGALVEGSVCDSMCCVVEGEIEAMDVRIWTLSDLKAFREFWNSSTGRQWRSINATYG</sequence>
<dbReference type="OrthoDB" id="4034580at2759"/>
<dbReference type="EMBL" id="LT598451">
    <property type="protein sequence ID" value="SCU97058.1"/>
    <property type="molecule type" value="Genomic_DNA"/>
</dbReference>
<dbReference type="CDD" id="cd23707">
    <property type="entry name" value="Ten1_OBF"/>
    <property type="match status" value="1"/>
</dbReference>
<keyword evidence="2" id="KW-1185">Reference proteome</keyword>
<organism evidence="1 2">
    <name type="scientific">Lachancea nothofagi CBS 11611</name>
    <dbReference type="NCBI Taxonomy" id="1266666"/>
    <lineage>
        <taxon>Eukaryota</taxon>
        <taxon>Fungi</taxon>
        <taxon>Dikarya</taxon>
        <taxon>Ascomycota</taxon>
        <taxon>Saccharomycotina</taxon>
        <taxon>Saccharomycetes</taxon>
        <taxon>Saccharomycetales</taxon>
        <taxon>Saccharomycetaceae</taxon>
        <taxon>Lachancea</taxon>
    </lineage>
</organism>
<protein>
    <submittedName>
        <fullName evidence="1">LANO_0E15082g1_1</fullName>
    </submittedName>
</protein>
<proteinExistence type="predicted"/>
<evidence type="ECO:0000313" key="1">
    <source>
        <dbReference type="EMBL" id="SCU97058.1"/>
    </source>
</evidence>